<evidence type="ECO:0000256" key="1">
    <source>
        <dbReference type="SAM" id="MobiDB-lite"/>
    </source>
</evidence>
<dbReference type="EMBL" id="BQFW01000003">
    <property type="protein sequence ID" value="GJJ70246.1"/>
    <property type="molecule type" value="Genomic_DNA"/>
</dbReference>
<evidence type="ECO:0000313" key="3">
    <source>
        <dbReference type="EMBL" id="GJJ70246.1"/>
    </source>
</evidence>
<organism evidence="3 4">
    <name type="scientific">Entomortierella parvispora</name>
    <dbReference type="NCBI Taxonomy" id="205924"/>
    <lineage>
        <taxon>Eukaryota</taxon>
        <taxon>Fungi</taxon>
        <taxon>Fungi incertae sedis</taxon>
        <taxon>Mucoromycota</taxon>
        <taxon>Mortierellomycotina</taxon>
        <taxon>Mortierellomycetes</taxon>
        <taxon>Mortierellales</taxon>
        <taxon>Mortierellaceae</taxon>
        <taxon>Entomortierella</taxon>
    </lineage>
</organism>
<feature type="domain" description="G-patch" evidence="2">
    <location>
        <begin position="255"/>
        <end position="301"/>
    </location>
</feature>
<feature type="region of interest" description="Disordered" evidence="1">
    <location>
        <begin position="113"/>
        <end position="132"/>
    </location>
</feature>
<dbReference type="Proteomes" id="UP000827284">
    <property type="component" value="Unassembled WGS sequence"/>
</dbReference>
<evidence type="ECO:0000313" key="4">
    <source>
        <dbReference type="Proteomes" id="UP000827284"/>
    </source>
</evidence>
<sequence length="356" mass="39199">MPPTRPTFNETRKSARRYDDSGIIYRDIAFVSSGSLAMKQTTLDTNAADRQAEAASVSQIYRSVLSTPSIRAAPTKRRRSGSRSTIPPMAPNISPEISRTSNAEVVSALDSSLSIPTPTKTPSTSIQYESSAAGSFSKSRTGIDETIRRNWQSTRNVGLSEEGDNSSINKLLDENKTNEAGPGVLDTFPRQSPAPSLPLLTEDIPKRTVAPGYVLCKPCEMEVREADWERHQSGTAHLMSKESPIQPMDRLKLGLENKGFRMLINSGWDYDKGLGVQGQGARHPVATRLKHDRLALGAAGTSKKVITHTIEEIEASRTKTDTAKSKRRVPLNAEDYRRKAVKENKDRVNLMAYMKA</sequence>
<dbReference type="GO" id="GO:0003676">
    <property type="term" value="F:nucleic acid binding"/>
    <property type="evidence" value="ECO:0007669"/>
    <property type="project" value="InterPro"/>
</dbReference>
<accession>A0A9P3H525</accession>
<dbReference type="AlphaFoldDB" id="A0A9P3H525"/>
<comment type="caution">
    <text evidence="3">The sequence shown here is derived from an EMBL/GenBank/DDBJ whole genome shotgun (WGS) entry which is preliminary data.</text>
</comment>
<dbReference type="Pfam" id="PF01585">
    <property type="entry name" value="G-patch"/>
    <property type="match status" value="1"/>
</dbReference>
<feature type="region of interest" description="Disordered" evidence="1">
    <location>
        <begin position="71"/>
        <end position="96"/>
    </location>
</feature>
<name>A0A9P3H525_9FUNG</name>
<dbReference type="PANTHER" id="PTHR20923:SF1">
    <property type="entry name" value="G PATCH DOMAIN AND ANKYRIN REPEAT-CONTAINING PROTEIN 1"/>
    <property type="match status" value="1"/>
</dbReference>
<dbReference type="InterPro" id="IPR000467">
    <property type="entry name" value="G_patch_dom"/>
</dbReference>
<keyword evidence="4" id="KW-1185">Reference proteome</keyword>
<dbReference type="PROSITE" id="PS50174">
    <property type="entry name" value="G_PATCH"/>
    <property type="match status" value="1"/>
</dbReference>
<dbReference type="InterPro" id="IPR039146">
    <property type="entry name" value="GPANK1"/>
</dbReference>
<protein>
    <recommendedName>
        <fullName evidence="2">G-patch domain-containing protein</fullName>
    </recommendedName>
</protein>
<reference evidence="3" key="1">
    <citation type="submission" date="2021-11" db="EMBL/GenBank/DDBJ databases">
        <authorList>
            <person name="Herlambang A."/>
            <person name="Guo Y."/>
            <person name="Takashima Y."/>
            <person name="Nishizawa T."/>
        </authorList>
    </citation>
    <scope>NUCLEOTIDE SEQUENCE</scope>
    <source>
        <strain evidence="3">E1425</strain>
    </source>
</reference>
<proteinExistence type="predicted"/>
<dbReference type="PANTHER" id="PTHR20923">
    <property type="entry name" value="BAT4 PROTEIN-RELATED"/>
    <property type="match status" value="1"/>
</dbReference>
<dbReference type="SMART" id="SM00443">
    <property type="entry name" value="G_patch"/>
    <property type="match status" value="1"/>
</dbReference>
<reference evidence="3" key="2">
    <citation type="journal article" date="2022" name="Microbiol. Resour. Announc.">
        <title>Whole-Genome Sequence of Entomortierella parvispora E1425, a Mucoromycotan Fungus Associated with Burkholderiaceae-Related Endosymbiotic Bacteria.</title>
        <authorList>
            <person name="Herlambang A."/>
            <person name="Guo Y."/>
            <person name="Takashima Y."/>
            <person name="Narisawa K."/>
            <person name="Ohta H."/>
            <person name="Nishizawa T."/>
        </authorList>
    </citation>
    <scope>NUCLEOTIDE SEQUENCE</scope>
    <source>
        <strain evidence="3">E1425</strain>
    </source>
</reference>
<dbReference type="OrthoDB" id="4822at2759"/>
<feature type="region of interest" description="Disordered" evidence="1">
    <location>
        <begin position="175"/>
        <end position="199"/>
    </location>
</feature>
<evidence type="ECO:0000259" key="2">
    <source>
        <dbReference type="PROSITE" id="PS50174"/>
    </source>
</evidence>
<feature type="compositionally biased region" description="Low complexity" evidence="1">
    <location>
        <begin position="113"/>
        <end position="125"/>
    </location>
</feature>
<gene>
    <name evidence="3" type="ORF">EMPS_02595</name>
</gene>